<protein>
    <submittedName>
        <fullName evidence="1">Uncharacterized protein</fullName>
    </submittedName>
</protein>
<evidence type="ECO:0000313" key="2">
    <source>
        <dbReference type="Proteomes" id="UP001345963"/>
    </source>
</evidence>
<dbReference type="EMBL" id="JAHUTI010077800">
    <property type="protein sequence ID" value="MED6256641.1"/>
    <property type="molecule type" value="Genomic_DNA"/>
</dbReference>
<name>A0ABU7C157_9TELE</name>
<sequence>MRLSYNRASSVRSFFRSALRHTATGDPSCLQPSASTMAFSILISSPGLDWLLLVPVSEAVNGSLIFSLRRFINVPFLCSVSSASPGDEFLQFLAKMRSPYQGI</sequence>
<keyword evidence="2" id="KW-1185">Reference proteome</keyword>
<dbReference type="Proteomes" id="UP001345963">
    <property type="component" value="Unassembled WGS sequence"/>
</dbReference>
<evidence type="ECO:0000313" key="1">
    <source>
        <dbReference type="EMBL" id="MED6256641.1"/>
    </source>
</evidence>
<gene>
    <name evidence="1" type="ORF">ATANTOWER_031638</name>
</gene>
<accession>A0ABU7C157</accession>
<organism evidence="1 2">
    <name type="scientific">Ataeniobius toweri</name>
    <dbReference type="NCBI Taxonomy" id="208326"/>
    <lineage>
        <taxon>Eukaryota</taxon>
        <taxon>Metazoa</taxon>
        <taxon>Chordata</taxon>
        <taxon>Craniata</taxon>
        <taxon>Vertebrata</taxon>
        <taxon>Euteleostomi</taxon>
        <taxon>Actinopterygii</taxon>
        <taxon>Neopterygii</taxon>
        <taxon>Teleostei</taxon>
        <taxon>Neoteleostei</taxon>
        <taxon>Acanthomorphata</taxon>
        <taxon>Ovalentaria</taxon>
        <taxon>Atherinomorphae</taxon>
        <taxon>Cyprinodontiformes</taxon>
        <taxon>Goodeidae</taxon>
        <taxon>Ataeniobius</taxon>
    </lineage>
</organism>
<reference evidence="1 2" key="1">
    <citation type="submission" date="2021-07" db="EMBL/GenBank/DDBJ databases">
        <authorList>
            <person name="Palmer J.M."/>
        </authorList>
    </citation>
    <scope>NUCLEOTIDE SEQUENCE [LARGE SCALE GENOMIC DNA]</scope>
    <source>
        <strain evidence="1 2">AT_MEX2019</strain>
        <tissue evidence="1">Muscle</tissue>
    </source>
</reference>
<proteinExistence type="predicted"/>
<comment type="caution">
    <text evidence="1">The sequence shown here is derived from an EMBL/GenBank/DDBJ whole genome shotgun (WGS) entry which is preliminary data.</text>
</comment>